<dbReference type="PANTHER" id="PTHR12277:SF79">
    <property type="entry name" value="XAA-PRO DIPEPTIDYL-PEPTIDASE-RELATED"/>
    <property type="match status" value="1"/>
</dbReference>
<dbReference type="GO" id="GO:0016787">
    <property type="term" value="F:hydrolase activity"/>
    <property type="evidence" value="ECO:0007669"/>
    <property type="project" value="UniProtKB-KW"/>
</dbReference>
<dbReference type="InterPro" id="IPR000073">
    <property type="entry name" value="AB_hydrolase_1"/>
</dbReference>
<gene>
    <name evidence="3" type="ORF">AVDCRST_MAG36-2931</name>
</gene>
<dbReference type="AlphaFoldDB" id="A0A6J4MNN2"/>
<dbReference type="SUPFAM" id="SSF53474">
    <property type="entry name" value="alpha/beta-Hydrolases"/>
    <property type="match status" value="1"/>
</dbReference>
<evidence type="ECO:0000313" key="3">
    <source>
        <dbReference type="EMBL" id="CAA9364388.1"/>
    </source>
</evidence>
<sequence length="286" mass="29490">MGARPGTRTALRVAVATVLTLGLAMGLVVGMIAALQRELIYFPDPTPVPPAADVVPGARDVTLHTSDGLALGAWFVPADPGSGSGADREVAVLVAPGNGGNRAGRAGLAVALSRRGLAVLLLDYRGYGGNPGSPSEDGLARDALAAAEALEELGYPADRTIYLGESLGGAVVAALQAVRPPAGVVLRSPFTELADVGAHHYPWLPVRLLLRDRFPVTAHLQDSEVPVTVVYGDRDSVVPTRLSEQVADRAPTLAERVVVPGADHNDPVLVAGPVVDAVERLARGVS</sequence>
<reference evidence="3" key="1">
    <citation type="submission" date="2020-02" db="EMBL/GenBank/DDBJ databases">
        <authorList>
            <person name="Meier V. D."/>
        </authorList>
    </citation>
    <scope>NUCLEOTIDE SEQUENCE</scope>
    <source>
        <strain evidence="3">AVDCRST_MAG36</strain>
    </source>
</reference>
<keyword evidence="1" id="KW-1133">Transmembrane helix</keyword>
<dbReference type="Pfam" id="PF00561">
    <property type="entry name" value="Abhydrolase_1"/>
    <property type="match status" value="1"/>
</dbReference>
<dbReference type="EMBL" id="CADCUH010000190">
    <property type="protein sequence ID" value="CAA9364388.1"/>
    <property type="molecule type" value="Genomic_DNA"/>
</dbReference>
<proteinExistence type="predicted"/>
<dbReference type="Gene3D" id="3.40.50.1820">
    <property type="entry name" value="alpha/beta hydrolase"/>
    <property type="match status" value="1"/>
</dbReference>
<dbReference type="PANTHER" id="PTHR12277">
    <property type="entry name" value="ALPHA/BETA HYDROLASE DOMAIN-CONTAINING PROTEIN"/>
    <property type="match status" value="1"/>
</dbReference>
<protein>
    <submittedName>
        <fullName evidence="3">Hydrolase, alpha/beta fold family</fullName>
    </submittedName>
</protein>
<name>A0A6J4MNN2_9ACTN</name>
<accession>A0A6J4MNN2</accession>
<keyword evidence="1" id="KW-0812">Transmembrane</keyword>
<feature type="transmembrane region" description="Helical" evidence="1">
    <location>
        <begin position="12"/>
        <end position="35"/>
    </location>
</feature>
<evidence type="ECO:0000259" key="2">
    <source>
        <dbReference type="Pfam" id="PF00561"/>
    </source>
</evidence>
<keyword evidence="3" id="KW-0378">Hydrolase</keyword>
<organism evidence="3">
    <name type="scientific">uncultured Nocardioidaceae bacterium</name>
    <dbReference type="NCBI Taxonomy" id="253824"/>
    <lineage>
        <taxon>Bacteria</taxon>
        <taxon>Bacillati</taxon>
        <taxon>Actinomycetota</taxon>
        <taxon>Actinomycetes</taxon>
        <taxon>Propionibacteriales</taxon>
        <taxon>Nocardioidaceae</taxon>
        <taxon>environmental samples</taxon>
    </lineage>
</organism>
<dbReference type="InterPro" id="IPR029058">
    <property type="entry name" value="AB_hydrolase_fold"/>
</dbReference>
<evidence type="ECO:0000256" key="1">
    <source>
        <dbReference type="SAM" id="Phobius"/>
    </source>
</evidence>
<feature type="domain" description="AB hydrolase-1" evidence="2">
    <location>
        <begin position="91"/>
        <end position="205"/>
    </location>
</feature>
<keyword evidence="1" id="KW-0472">Membrane</keyword>